<dbReference type="OrthoDB" id="5984406at2759"/>
<feature type="compositionally biased region" description="Low complexity" evidence="1">
    <location>
        <begin position="43"/>
        <end position="69"/>
    </location>
</feature>
<evidence type="ECO:0000313" key="3">
    <source>
        <dbReference type="EMBL" id="VDK47425.1"/>
    </source>
</evidence>
<name>A0A0M3JXC7_ANISI</name>
<sequence length="216" mass="23434">MDEAAALMDYAGLEPQGHPPGYGRKSRKKTSENQLSTNAGMGSDSENQNSQESTSSSISGSDSSGVSTASDGLVKMTALNRELRALDFDHPGNAVALPSSSLIYSSSSTDGRRRSTRRRDHSNNTCYTPHHDEFGNFVKPDGSTVKLCDCLKPSCPGCHFPCKKCGSRMCGPECQRGRDYVLLKIGCDAPAPTYHPYLEQTLYKTKCTIHSDLTNQ</sequence>
<accession>A0A0M3JXC7</accession>
<protein>
    <submittedName>
        <fullName evidence="5">ARF7EP_C domain-containing protein</fullName>
    </submittedName>
</protein>
<feature type="region of interest" description="Disordered" evidence="1">
    <location>
        <begin position="1"/>
        <end position="69"/>
    </location>
</feature>
<organism evidence="5">
    <name type="scientific">Anisakis simplex</name>
    <name type="common">Herring worm</name>
    <dbReference type="NCBI Taxonomy" id="6269"/>
    <lineage>
        <taxon>Eukaryota</taxon>
        <taxon>Metazoa</taxon>
        <taxon>Ecdysozoa</taxon>
        <taxon>Nematoda</taxon>
        <taxon>Chromadorea</taxon>
        <taxon>Rhabditida</taxon>
        <taxon>Spirurina</taxon>
        <taxon>Ascaridomorpha</taxon>
        <taxon>Ascaridoidea</taxon>
        <taxon>Anisakidae</taxon>
        <taxon>Anisakis</taxon>
        <taxon>Anisakis simplex complex</taxon>
    </lineage>
</organism>
<dbReference type="AlphaFoldDB" id="A0A0M3JXC7"/>
<reference evidence="3 4" key="2">
    <citation type="submission" date="2018-11" db="EMBL/GenBank/DDBJ databases">
        <authorList>
            <consortium name="Pathogen Informatics"/>
        </authorList>
    </citation>
    <scope>NUCLEOTIDE SEQUENCE [LARGE SCALE GENOMIC DNA]</scope>
</reference>
<dbReference type="PANTHER" id="PTHR46536:SF3">
    <property type="entry name" value="ARF7 EFFECTOR PROTEIN C-TERMINAL DOMAIN-CONTAINING PROTEIN"/>
    <property type="match status" value="1"/>
</dbReference>
<dbReference type="EMBL" id="UYRR01031193">
    <property type="protein sequence ID" value="VDK47425.1"/>
    <property type="molecule type" value="Genomic_DNA"/>
</dbReference>
<reference evidence="5" key="1">
    <citation type="submission" date="2017-02" db="UniProtKB">
        <authorList>
            <consortium name="WormBaseParasite"/>
        </authorList>
    </citation>
    <scope>IDENTIFICATION</scope>
</reference>
<proteinExistence type="predicted"/>
<keyword evidence="4" id="KW-1185">Reference proteome</keyword>
<dbReference type="InterPro" id="IPR029264">
    <property type="entry name" value="ARF7EP_C"/>
</dbReference>
<gene>
    <name evidence="3" type="ORF">ASIM_LOCUS12461</name>
</gene>
<evidence type="ECO:0000313" key="5">
    <source>
        <dbReference type="WBParaSite" id="ASIM_0001299501-mRNA-1"/>
    </source>
</evidence>
<dbReference type="PANTHER" id="PTHR46536">
    <property type="entry name" value="ARL14 EFFECTOR PROTEIN"/>
    <property type="match status" value="1"/>
</dbReference>
<dbReference type="WBParaSite" id="ASIM_0001299501-mRNA-1">
    <property type="protein sequence ID" value="ASIM_0001299501-mRNA-1"/>
    <property type="gene ID" value="ASIM_0001299501"/>
</dbReference>
<dbReference type="Proteomes" id="UP000267096">
    <property type="component" value="Unassembled WGS sequence"/>
</dbReference>
<feature type="region of interest" description="Disordered" evidence="1">
    <location>
        <begin position="103"/>
        <end position="124"/>
    </location>
</feature>
<dbReference type="Pfam" id="PF14949">
    <property type="entry name" value="ARF7EP_C"/>
    <property type="match status" value="1"/>
</dbReference>
<evidence type="ECO:0000256" key="1">
    <source>
        <dbReference type="SAM" id="MobiDB-lite"/>
    </source>
</evidence>
<feature type="domain" description="ARF7 effector protein C-terminal" evidence="2">
    <location>
        <begin position="80"/>
        <end position="185"/>
    </location>
</feature>
<evidence type="ECO:0000259" key="2">
    <source>
        <dbReference type="Pfam" id="PF14949"/>
    </source>
</evidence>
<evidence type="ECO:0000313" key="4">
    <source>
        <dbReference type="Proteomes" id="UP000267096"/>
    </source>
</evidence>